<evidence type="ECO:0000256" key="2">
    <source>
        <dbReference type="ARBA" id="ARBA00022630"/>
    </source>
</evidence>
<evidence type="ECO:0000259" key="7">
    <source>
        <dbReference type="PROSITE" id="PS51324"/>
    </source>
</evidence>
<dbReference type="SUPFAM" id="SSF69000">
    <property type="entry name" value="FAD-dependent thiol oxidase"/>
    <property type="match status" value="1"/>
</dbReference>
<dbReference type="Pfam" id="PF04777">
    <property type="entry name" value="Evr1_Alr"/>
    <property type="match status" value="1"/>
</dbReference>
<dbReference type="PANTHER" id="PTHR12645:SF1">
    <property type="entry name" value="FAD-LINKED SULFHYDRYL OXIDASE ERV2"/>
    <property type="match status" value="1"/>
</dbReference>
<evidence type="ECO:0000256" key="6">
    <source>
        <dbReference type="RuleBase" id="RU371123"/>
    </source>
</evidence>
<dbReference type="InterPro" id="IPR036774">
    <property type="entry name" value="ERV/ALR_sulphydryl_oxid_sf"/>
</dbReference>
<dbReference type="VEuPathDB" id="MicrosporidiaDB:THOM_0108"/>
<keyword evidence="9" id="KW-1185">Reference proteome</keyword>
<sequence length="628" mass="72423">VINLKQYTNRTIKGKCKCLFMKSSNILRMVSRGVFLLSLICFYRQQKHDELVPARLGENEQGTMNVVGEDSVSKVFIGLRRLQMRISCCFSEVMKNEKIQIVVRGIEWLDERVTGAIDRYIGGKRTKAVVRGISMLEKFIGDSMDLCMNNRKIQIFKRRLEWSIIWLLSNTVKCLDNKIEMAICGVMRTKDWLSNKFIELSGAKVKMKAACGVKKIQKSVFVWLVRYLGTGTMKNVFFNFMAWCKTTTNSVYRWSNKVNMRHLITNFIEWQTKWTSRLIYHANKVDLSALRPAAEKSLADMAGVVYRYVNRGKMRETIKSVKRVQVAVTKKVENWIERTGIRTVITNIVKLGEGHACTRMIEILQAFRQGAVSKWIIQKITERHIIYIQNENQFKEIRGMGMTIDEELKQKMDSILKKNFEGNADVNNEEVVEEDGKKVLDYGVNHWIGKRTSESTSFTSTVYNTCTLIATKMLVWSIMLGQKWSGNLNRVIRRVEHGSQVEVIHEKKGDGGGCAITTSAQNKKVREELGRGTWRLLHTMASKYPINPEERDKKNIIQFLFLLAKLFPCEECSMHFQKLLNDHAPVVNSRKEFELWLCNAHNIVNKRLGKSNFDCENIGNVWGCGCEI</sequence>
<dbReference type="InParanoid" id="L7K0K9"/>
<keyword evidence="4 6" id="KW-0560">Oxidoreductase</keyword>
<dbReference type="HOGENOM" id="CLU_410604_0_0_1"/>
<dbReference type="PROSITE" id="PS51324">
    <property type="entry name" value="ERV_ALR"/>
    <property type="match status" value="1"/>
</dbReference>
<dbReference type="GO" id="GO:0016971">
    <property type="term" value="F:flavin-dependent sulfhydryl oxidase activity"/>
    <property type="evidence" value="ECO:0007669"/>
    <property type="project" value="InterPro"/>
</dbReference>
<dbReference type="EC" id="1.8.3.2" evidence="6"/>
<reference evidence="8 9" key="1">
    <citation type="journal article" date="2012" name="PLoS Pathog.">
        <title>The genome of the obligate intracellular parasite Trachipleistophora hominis: new insights into microsporidian genome dynamics and reductive evolution.</title>
        <authorList>
            <person name="Heinz E."/>
            <person name="Williams T.A."/>
            <person name="Nakjang S."/>
            <person name="Noel C.J."/>
            <person name="Swan D.C."/>
            <person name="Goldberg A.V."/>
            <person name="Harris S.R."/>
            <person name="Weinmaier T."/>
            <person name="Markert S."/>
            <person name="Becher D."/>
            <person name="Bernhardt J."/>
            <person name="Dagan T."/>
            <person name="Hacker C."/>
            <person name="Lucocq J.M."/>
            <person name="Schweder T."/>
            <person name="Rattei T."/>
            <person name="Hall N."/>
            <person name="Hirt R.P."/>
            <person name="Embley T.M."/>
        </authorList>
    </citation>
    <scope>NUCLEOTIDE SEQUENCE [LARGE SCALE GENOMIC DNA]</scope>
</reference>
<keyword evidence="3 6" id="KW-0274">FAD</keyword>
<dbReference type="GO" id="GO:0050660">
    <property type="term" value="F:flavin adenine dinucleotide binding"/>
    <property type="evidence" value="ECO:0007669"/>
    <property type="project" value="TreeGrafter"/>
</dbReference>
<evidence type="ECO:0000256" key="1">
    <source>
        <dbReference type="ARBA" id="ARBA00001974"/>
    </source>
</evidence>
<protein>
    <recommendedName>
        <fullName evidence="6">Sulfhydryl oxidase</fullName>
        <ecNumber evidence="6">1.8.3.2</ecNumber>
    </recommendedName>
</protein>
<comment type="cofactor">
    <cofactor evidence="1 6">
        <name>FAD</name>
        <dbReference type="ChEBI" id="CHEBI:57692"/>
    </cofactor>
</comment>
<dbReference type="Proteomes" id="UP000011185">
    <property type="component" value="Unassembled WGS sequence"/>
</dbReference>
<keyword evidence="2 6" id="KW-0285">Flavoprotein</keyword>
<organism evidence="8 9">
    <name type="scientific">Trachipleistophora hominis</name>
    <name type="common">Microsporidian parasite</name>
    <dbReference type="NCBI Taxonomy" id="72359"/>
    <lineage>
        <taxon>Eukaryota</taxon>
        <taxon>Fungi</taxon>
        <taxon>Fungi incertae sedis</taxon>
        <taxon>Microsporidia</taxon>
        <taxon>Pleistophoridae</taxon>
        <taxon>Trachipleistophora</taxon>
    </lineage>
</organism>
<dbReference type="EMBL" id="JH993806">
    <property type="protein sequence ID" value="ELQ76912.1"/>
    <property type="molecule type" value="Genomic_DNA"/>
</dbReference>
<dbReference type="OMA" id="EFELWLC"/>
<dbReference type="STRING" id="72359.L7K0K9"/>
<keyword evidence="5" id="KW-1015">Disulfide bond</keyword>
<dbReference type="Gene3D" id="1.20.120.310">
    <property type="entry name" value="ERV/ALR sulfhydryl oxidase domain"/>
    <property type="match status" value="1"/>
</dbReference>
<dbReference type="InterPro" id="IPR017905">
    <property type="entry name" value="ERV/ALR_sulphydryl_oxidase"/>
</dbReference>
<dbReference type="GO" id="GO:0005739">
    <property type="term" value="C:mitochondrion"/>
    <property type="evidence" value="ECO:0007669"/>
    <property type="project" value="TreeGrafter"/>
</dbReference>
<feature type="non-terminal residue" evidence="8">
    <location>
        <position position="1"/>
    </location>
</feature>
<evidence type="ECO:0000313" key="9">
    <source>
        <dbReference type="Proteomes" id="UP000011185"/>
    </source>
</evidence>
<dbReference type="AlphaFoldDB" id="L7K0K9"/>
<evidence type="ECO:0000256" key="3">
    <source>
        <dbReference type="ARBA" id="ARBA00022827"/>
    </source>
</evidence>
<accession>L7K0K9</accession>
<comment type="catalytic activity">
    <reaction evidence="6">
        <text>2 R'C(R)SH + O2 = R'C(R)S-S(R)CR' + H2O2</text>
        <dbReference type="Rhea" id="RHEA:17357"/>
        <dbReference type="ChEBI" id="CHEBI:15379"/>
        <dbReference type="ChEBI" id="CHEBI:16240"/>
        <dbReference type="ChEBI" id="CHEBI:16520"/>
        <dbReference type="ChEBI" id="CHEBI:17412"/>
        <dbReference type="EC" id="1.8.3.2"/>
    </reaction>
</comment>
<feature type="domain" description="ERV/ALR sulfhydryl oxidase" evidence="7">
    <location>
        <begin position="522"/>
        <end position="622"/>
    </location>
</feature>
<evidence type="ECO:0000256" key="5">
    <source>
        <dbReference type="ARBA" id="ARBA00023157"/>
    </source>
</evidence>
<dbReference type="InterPro" id="IPR039799">
    <property type="entry name" value="ALR/ERV"/>
</dbReference>
<dbReference type="PANTHER" id="PTHR12645">
    <property type="entry name" value="ALR/ERV"/>
    <property type="match status" value="1"/>
</dbReference>
<name>L7K0K9_TRAHO</name>
<dbReference type="OrthoDB" id="59470at2759"/>
<gene>
    <name evidence="8" type="ORF">THOM_0108</name>
</gene>
<evidence type="ECO:0000313" key="8">
    <source>
        <dbReference type="EMBL" id="ELQ76912.1"/>
    </source>
</evidence>
<evidence type="ECO:0000256" key="4">
    <source>
        <dbReference type="ARBA" id="ARBA00023002"/>
    </source>
</evidence>
<proteinExistence type="predicted"/>